<keyword evidence="1" id="KW-0472">Membrane</keyword>
<sequence>MADLFRLECEYCWWWRGFLVGSIVASALFILFINVLELL</sequence>
<organism evidence="2">
    <name type="scientific">Podoviridae sp. ct53O25</name>
    <dbReference type="NCBI Taxonomy" id="2826539"/>
    <lineage>
        <taxon>Viruses</taxon>
        <taxon>Duplodnaviria</taxon>
        <taxon>Heunggongvirae</taxon>
        <taxon>Uroviricota</taxon>
        <taxon>Caudoviricetes</taxon>
    </lineage>
</organism>
<reference evidence="2" key="1">
    <citation type="journal article" date="2021" name="Proc. Natl. Acad. Sci. U.S.A.">
        <title>A Catalog of Tens of Thousands of Viruses from Human Metagenomes Reveals Hidden Associations with Chronic Diseases.</title>
        <authorList>
            <person name="Tisza M.J."/>
            <person name="Buck C.B."/>
        </authorList>
    </citation>
    <scope>NUCLEOTIDE SEQUENCE</scope>
    <source>
        <strain evidence="2">Ct53O25</strain>
    </source>
</reference>
<keyword evidence="1" id="KW-0812">Transmembrane</keyword>
<accession>A0A8S5MBK5</accession>
<name>A0A8S5MBK5_9CAUD</name>
<proteinExistence type="predicted"/>
<feature type="transmembrane region" description="Helical" evidence="1">
    <location>
        <begin position="13"/>
        <end position="36"/>
    </location>
</feature>
<evidence type="ECO:0000256" key="1">
    <source>
        <dbReference type="SAM" id="Phobius"/>
    </source>
</evidence>
<keyword evidence="1" id="KW-1133">Transmembrane helix</keyword>
<evidence type="ECO:0000313" key="2">
    <source>
        <dbReference type="EMBL" id="DAD79604.1"/>
    </source>
</evidence>
<dbReference type="EMBL" id="BK014869">
    <property type="protein sequence ID" value="DAD79604.1"/>
    <property type="molecule type" value="Genomic_DNA"/>
</dbReference>
<protein>
    <submittedName>
        <fullName evidence="2">Endomembrane protein 70</fullName>
    </submittedName>
</protein>